<dbReference type="HOGENOM" id="CLU_1639938_0_0_2"/>
<dbReference type="EMBL" id="KE356560">
    <property type="protein sequence ID" value="ERG92125.1"/>
    <property type="molecule type" value="Genomic_DNA"/>
</dbReference>
<dbReference type="Proteomes" id="UP000030649">
    <property type="component" value="Unassembled WGS sequence"/>
</dbReference>
<organism evidence="1 2">
    <name type="scientific">Haloquadratum walsbyi J07HQW1</name>
    <dbReference type="NCBI Taxonomy" id="1238424"/>
    <lineage>
        <taxon>Archaea</taxon>
        <taxon>Methanobacteriati</taxon>
        <taxon>Methanobacteriota</taxon>
        <taxon>Stenosarchaea group</taxon>
        <taxon>Halobacteria</taxon>
        <taxon>Halobacteriales</taxon>
        <taxon>Haloferacaceae</taxon>
        <taxon>Haloquadratum</taxon>
    </lineage>
</organism>
<protein>
    <recommendedName>
        <fullName evidence="3">Transposase</fullName>
    </recommendedName>
</protein>
<reference evidence="1 2" key="1">
    <citation type="journal article" date="2013" name="PLoS ONE">
        <title>Assembly-driven community genomics of a hypersaline microbial ecosystem.</title>
        <authorList>
            <person name="Podell S."/>
            <person name="Ugalde J.A."/>
            <person name="Narasingarao P."/>
            <person name="Banfield J.F."/>
            <person name="Heidelberg K.B."/>
            <person name="Allen E.E."/>
        </authorList>
    </citation>
    <scope>NUCLEOTIDE SEQUENCE [LARGE SCALE GENOMIC DNA]</scope>
    <source>
        <strain evidence="2">J07HQW1</strain>
    </source>
</reference>
<gene>
    <name evidence="1" type="ORF">J07HQW1_02160</name>
</gene>
<proteinExistence type="predicted"/>
<evidence type="ECO:0008006" key="3">
    <source>
        <dbReference type="Google" id="ProtNLM"/>
    </source>
</evidence>
<sequence>MNHNEGYILTVDKSGYVRFRVSYKPYNHAKGVLRGSPVHLKRVKKALESDVWRVGVAELIHKHDEWRLHVTVIHKMKQVRPPEDADTVVGVDISQDCVALATLTPAGDVLDSVVIEYPDIKRIRHEHQTQADAESQARRVRDCYLNGRTRLRSRSTPQSLS</sequence>
<evidence type="ECO:0000313" key="2">
    <source>
        <dbReference type="Proteomes" id="UP000030649"/>
    </source>
</evidence>
<name>U1N646_9EURY</name>
<accession>U1N646</accession>
<evidence type="ECO:0000313" key="1">
    <source>
        <dbReference type="EMBL" id="ERG92125.1"/>
    </source>
</evidence>
<dbReference type="AlphaFoldDB" id="U1N646"/>